<keyword evidence="3" id="KW-1185">Reference proteome</keyword>
<gene>
    <name evidence="2" type="ORF">BpJC7_00110</name>
</gene>
<keyword evidence="1" id="KW-0812">Transmembrane</keyword>
<comment type="caution">
    <text evidence="2">The sequence shown here is derived from an EMBL/GenBank/DDBJ whole genome shotgun (WGS) entry which is preliminary data.</text>
</comment>
<name>A0A5J4JEG5_9BACI</name>
<sequence length="229" mass="25852">MDDVWKKRFLTKKAMFFIILLPVIFGIIGWASPAGNMPAHYTAEAAILLGNYQDDIMNNPDQVVLELENNAFYQKNLPDLSGEERAQLLSNLKVSKVNSSEIQLSLTGTSGAAASQLDSIVNAFLREDQKRYQERMEVVEEAIGDLQKIKADGRETAEEVKWLYKLKMEQLSMEKAVRFDPGTDAPQLEEKMFSRKERAVLGTLLGIAIACMLILLLELVKKRKHGEDF</sequence>
<dbReference type="RefSeq" id="WP_151697827.1">
    <property type="nucleotide sequence ID" value="NZ_BKZP01000019.1"/>
</dbReference>
<protein>
    <recommendedName>
        <fullName evidence="4">Teichuronic acid biosynthesis protein TuaF</fullName>
    </recommendedName>
</protein>
<keyword evidence="1" id="KW-1133">Transmembrane helix</keyword>
<dbReference type="EMBL" id="BKZQ01000001">
    <property type="protein sequence ID" value="GER68708.1"/>
    <property type="molecule type" value="Genomic_DNA"/>
</dbReference>
<evidence type="ECO:0000256" key="1">
    <source>
        <dbReference type="SAM" id="Phobius"/>
    </source>
</evidence>
<feature type="transmembrane region" description="Helical" evidence="1">
    <location>
        <begin position="14"/>
        <end position="32"/>
    </location>
</feature>
<organism evidence="2 3">
    <name type="scientific">Weizmannia acidilactici</name>
    <dbReference type="NCBI Taxonomy" id="2607726"/>
    <lineage>
        <taxon>Bacteria</taxon>
        <taxon>Bacillati</taxon>
        <taxon>Bacillota</taxon>
        <taxon>Bacilli</taxon>
        <taxon>Bacillales</taxon>
        <taxon>Bacillaceae</taxon>
        <taxon>Heyndrickxia</taxon>
    </lineage>
</organism>
<proteinExistence type="predicted"/>
<reference evidence="2 3" key="1">
    <citation type="submission" date="2019-09" db="EMBL/GenBank/DDBJ databases">
        <title>Draft genome sequence of Bacillus sp. JC-7.</title>
        <authorList>
            <person name="Tanaka N."/>
            <person name="Shiwa Y."/>
            <person name="Fujita N."/>
            <person name="Tanasupawat S."/>
        </authorList>
    </citation>
    <scope>NUCLEOTIDE SEQUENCE [LARGE SCALE GENOMIC DNA]</scope>
    <source>
        <strain evidence="2 3">JC-7</strain>
    </source>
</reference>
<keyword evidence="1" id="KW-0472">Membrane</keyword>
<evidence type="ECO:0008006" key="4">
    <source>
        <dbReference type="Google" id="ProtNLM"/>
    </source>
</evidence>
<accession>A0A5J4JEG5</accession>
<feature type="transmembrane region" description="Helical" evidence="1">
    <location>
        <begin position="199"/>
        <end position="220"/>
    </location>
</feature>
<dbReference type="Proteomes" id="UP000391919">
    <property type="component" value="Unassembled WGS sequence"/>
</dbReference>
<evidence type="ECO:0000313" key="3">
    <source>
        <dbReference type="Proteomes" id="UP000391919"/>
    </source>
</evidence>
<dbReference type="AlphaFoldDB" id="A0A5J4JEG5"/>
<evidence type="ECO:0000313" key="2">
    <source>
        <dbReference type="EMBL" id="GER68708.1"/>
    </source>
</evidence>